<dbReference type="InterPro" id="IPR056694">
    <property type="entry name" value="DUF7792"/>
</dbReference>
<organism evidence="2 3">
    <name type="scientific">Daucus carota subsp. sativus</name>
    <name type="common">Carrot</name>
    <dbReference type="NCBI Taxonomy" id="79200"/>
    <lineage>
        <taxon>Eukaryota</taxon>
        <taxon>Viridiplantae</taxon>
        <taxon>Streptophyta</taxon>
        <taxon>Embryophyta</taxon>
        <taxon>Tracheophyta</taxon>
        <taxon>Spermatophyta</taxon>
        <taxon>Magnoliopsida</taxon>
        <taxon>eudicotyledons</taxon>
        <taxon>Gunneridae</taxon>
        <taxon>Pentapetalae</taxon>
        <taxon>asterids</taxon>
        <taxon>campanulids</taxon>
        <taxon>Apiales</taxon>
        <taxon>Apiaceae</taxon>
        <taxon>Apioideae</taxon>
        <taxon>Scandiceae</taxon>
        <taxon>Daucinae</taxon>
        <taxon>Daucus</taxon>
        <taxon>Daucus sect. Daucus</taxon>
    </lineage>
</organism>
<dbReference type="PANTHER" id="PTHR46168">
    <property type="entry name" value="ARMADILLO REPEAT ONLY 4"/>
    <property type="match status" value="1"/>
</dbReference>
<dbReference type="Proteomes" id="UP000077755">
    <property type="component" value="Chromosome 7"/>
</dbReference>
<dbReference type="AlphaFoldDB" id="A0A175YAV1"/>
<dbReference type="EMBL" id="CP093349">
    <property type="protein sequence ID" value="WOH08220.1"/>
    <property type="molecule type" value="Genomic_DNA"/>
</dbReference>
<name>A0A175YAV1_DAUCS</name>
<sequence length="89" mass="9678">MAADDPTPLAQLLSVPIILSDRLRHAAAAANSFKSECSEVDKQAERITLMLRSAARYATTTASLYDTPVRRIVAEVDKNLSKALALVHK</sequence>
<dbReference type="PANTHER" id="PTHR46168:SF1">
    <property type="entry name" value="ARMADILLO REPEAT ONLY 4"/>
    <property type="match status" value="1"/>
</dbReference>
<feature type="domain" description="DUF7792" evidence="1">
    <location>
        <begin position="11"/>
        <end position="89"/>
    </location>
</feature>
<evidence type="ECO:0000259" key="1">
    <source>
        <dbReference type="Pfam" id="PF25055"/>
    </source>
</evidence>
<reference evidence="2" key="2">
    <citation type="submission" date="2022-03" db="EMBL/GenBank/DDBJ databases">
        <title>Draft title - Genomic analysis of global carrot germplasm unveils the trajectory of domestication and the origin of high carotenoid orange carrot.</title>
        <authorList>
            <person name="Iorizzo M."/>
            <person name="Ellison S."/>
            <person name="Senalik D."/>
            <person name="Macko-Podgorni A."/>
            <person name="Grzebelus D."/>
            <person name="Bostan H."/>
            <person name="Rolling W."/>
            <person name="Curaba J."/>
            <person name="Simon P."/>
        </authorList>
    </citation>
    <scope>NUCLEOTIDE SEQUENCE</scope>
    <source>
        <tissue evidence="2">Leaf</tissue>
    </source>
</reference>
<dbReference type="Gramene" id="KZM80557">
    <property type="protein sequence ID" value="KZM80557"/>
    <property type="gene ID" value="DCAR_032133"/>
</dbReference>
<reference evidence="2" key="1">
    <citation type="journal article" date="2016" name="Nat. Genet.">
        <title>A high-quality carrot genome assembly provides new insights into carotenoid accumulation and asterid genome evolution.</title>
        <authorList>
            <person name="Iorizzo M."/>
            <person name="Ellison S."/>
            <person name="Senalik D."/>
            <person name="Zeng P."/>
            <person name="Satapoomin P."/>
            <person name="Huang J."/>
            <person name="Bowman M."/>
            <person name="Iovene M."/>
            <person name="Sanseverino W."/>
            <person name="Cavagnaro P."/>
            <person name="Yildiz M."/>
            <person name="Macko-Podgorni A."/>
            <person name="Moranska E."/>
            <person name="Grzebelus E."/>
            <person name="Grzebelus D."/>
            <person name="Ashrafi H."/>
            <person name="Zheng Z."/>
            <person name="Cheng S."/>
            <person name="Spooner D."/>
            <person name="Van Deynze A."/>
            <person name="Simon P."/>
        </authorList>
    </citation>
    <scope>NUCLEOTIDE SEQUENCE</scope>
    <source>
        <tissue evidence="2">Leaf</tissue>
    </source>
</reference>
<gene>
    <name evidence="2" type="ORF">DCAR_0727657</name>
</gene>
<keyword evidence="3" id="KW-1185">Reference proteome</keyword>
<dbReference type="Pfam" id="PF25055">
    <property type="entry name" value="DUF7792"/>
    <property type="match status" value="1"/>
</dbReference>
<accession>A0A175YAV1</accession>
<protein>
    <recommendedName>
        <fullName evidence="1">DUF7792 domain-containing protein</fullName>
    </recommendedName>
</protein>
<proteinExistence type="predicted"/>
<evidence type="ECO:0000313" key="2">
    <source>
        <dbReference type="EMBL" id="WOH08220.1"/>
    </source>
</evidence>
<evidence type="ECO:0000313" key="3">
    <source>
        <dbReference type="Proteomes" id="UP000077755"/>
    </source>
</evidence>